<dbReference type="HAMAP" id="MF_00983">
    <property type="entry name" value="PriA"/>
    <property type="match status" value="1"/>
</dbReference>
<feature type="binding site" evidence="12">
    <location>
        <position position="545"/>
    </location>
    <ligand>
        <name>Zn(2+)</name>
        <dbReference type="ChEBI" id="CHEBI:29105"/>
        <label>1</label>
    </ligand>
</feature>
<dbReference type="GO" id="GO:0006310">
    <property type="term" value="P:DNA recombination"/>
    <property type="evidence" value="ECO:0007669"/>
    <property type="project" value="InterPro"/>
</dbReference>
<evidence type="ECO:0000313" key="15">
    <source>
        <dbReference type="EMBL" id="BBK24985.1"/>
    </source>
</evidence>
<dbReference type="GO" id="GO:0016787">
    <property type="term" value="F:hydrolase activity"/>
    <property type="evidence" value="ECO:0007669"/>
    <property type="project" value="UniProtKB-KW"/>
</dbReference>
<evidence type="ECO:0000256" key="11">
    <source>
        <dbReference type="ARBA" id="ARBA00048988"/>
    </source>
</evidence>
<proteinExistence type="inferred from homology"/>
<comment type="subunit">
    <text evidence="12">Component of the replication restart primosome.</text>
</comment>
<comment type="catalytic activity">
    <reaction evidence="11 12">
        <text>ATP + H2O = ADP + phosphate + H(+)</text>
        <dbReference type="Rhea" id="RHEA:13065"/>
        <dbReference type="ChEBI" id="CHEBI:15377"/>
        <dbReference type="ChEBI" id="CHEBI:15378"/>
        <dbReference type="ChEBI" id="CHEBI:30616"/>
        <dbReference type="ChEBI" id="CHEBI:43474"/>
        <dbReference type="ChEBI" id="CHEBI:456216"/>
        <dbReference type="EC" id="5.6.2.4"/>
    </reaction>
</comment>
<feature type="binding site" evidence="12">
    <location>
        <position position="511"/>
    </location>
    <ligand>
        <name>Zn(2+)</name>
        <dbReference type="ChEBI" id="CHEBI:29105"/>
        <label>2</label>
    </ligand>
</feature>
<dbReference type="InterPro" id="IPR005259">
    <property type="entry name" value="PriA"/>
</dbReference>
<sequence length="790" mass="89983">MRTIIAEVIINRVSKRLNKTFSYIVPEKFASVKAGTRCLVSFAGKHEEGIILSITDADPDQFDYKLQYILDVMDTEPWFTEQMLLLAYWIAAYYMCPLIEALRLFLIDKVGIQREYTYEILWDNIPAGSEFSSLIDHSVKSLHEKDAELIFGGHLKECLDQSYLIRRELLSSVHAAPVERWIEFVSTPKESDLIRSSKQKLLWGLLKTEKAIPVRNLKEQGISDAVVRAYCNKGFAKVIYKAKDTYSLITDSNTRGNEKNPTEEQFNAINEISKLIDKSSYEGVLLKGVTGSGKTEVYLQCAKHALEKGGSALILVPEISLTNQLTSYFASVFGDDVVFMHSKLSKGEKYNNRQRIVNGESRIIIGSRSALFLPFKNLKLIVVDEEYDSSYKQGESPRYNGRDVAKMMAKISNCPIVLGAATPSIATYYAALSGKIRLIELKHRVFNTPLPKILIYDMRGDYSNSGRLISMPLRELLEKTLENKRKAILLLNKRGFASTLICSSCGYVFKCPNCDVSFVYHKEENLLKCHYCGTTSIPPYKCPKCGNRKIRYLGWGTELIEKELKEDFPQARSQRFDLDSTSRKNSAQRILNDFKNDKIDILFGTQMVAKGHDIPNVNTVGILSADSILNMPTYLAAEQTFNLITQCAGRAGRGKERGEVILQTYNPEHYVIETAARQDYEKFYEQEVEFRKMLGYPPFLKLLKITCFNKDYNTAVNQANTIYRFLCEANKKLKAKVSFTEPFPEPIKRVRNLYFISILIKGSNFVDLKNLMRNSVIFKENDIIIDVDPI</sequence>
<dbReference type="InterPro" id="IPR042115">
    <property type="entry name" value="PriA_3primeBD_sf"/>
</dbReference>
<dbReference type="GO" id="GO:0006270">
    <property type="term" value="P:DNA replication initiation"/>
    <property type="evidence" value="ECO:0007669"/>
    <property type="project" value="TreeGrafter"/>
</dbReference>
<dbReference type="InterPro" id="IPR040498">
    <property type="entry name" value="PriA_CRR"/>
</dbReference>
<dbReference type="Pfam" id="PF00270">
    <property type="entry name" value="DEAD"/>
    <property type="match status" value="1"/>
</dbReference>
<evidence type="ECO:0000259" key="14">
    <source>
        <dbReference type="PROSITE" id="PS51194"/>
    </source>
</evidence>
<evidence type="ECO:0000256" key="4">
    <source>
        <dbReference type="ARBA" id="ARBA00022741"/>
    </source>
</evidence>
<gene>
    <name evidence="12 15" type="primary">priA</name>
    <name evidence="15" type="ORF">Dia5BBH33_09200</name>
</gene>
<keyword evidence="9 12" id="KW-0238">DNA-binding</keyword>
<feature type="binding site" evidence="12">
    <location>
        <position position="514"/>
    </location>
    <ligand>
        <name>Zn(2+)</name>
        <dbReference type="ChEBI" id="CHEBI:29105"/>
        <label>2</label>
    </ligand>
</feature>
<dbReference type="PROSITE" id="PS51194">
    <property type="entry name" value="HELICASE_CTER"/>
    <property type="match status" value="1"/>
</dbReference>
<evidence type="ECO:0000256" key="2">
    <source>
        <dbReference type="ARBA" id="ARBA00022705"/>
    </source>
</evidence>
<keyword evidence="10 12" id="KW-0413">Isomerase</keyword>
<dbReference type="InterPro" id="IPR027417">
    <property type="entry name" value="P-loop_NTPase"/>
</dbReference>
<keyword evidence="6 12" id="KW-0347">Helicase</keyword>
<evidence type="ECO:0000256" key="12">
    <source>
        <dbReference type="HAMAP-Rule" id="MF_00983"/>
    </source>
</evidence>
<dbReference type="Proteomes" id="UP000320585">
    <property type="component" value="Chromosome"/>
</dbReference>
<dbReference type="SMART" id="SM00487">
    <property type="entry name" value="DEXDc"/>
    <property type="match status" value="1"/>
</dbReference>
<keyword evidence="1 12" id="KW-0639">Primosome</keyword>
<evidence type="ECO:0000256" key="10">
    <source>
        <dbReference type="ARBA" id="ARBA00023235"/>
    </source>
</evidence>
<dbReference type="AlphaFoldDB" id="A0A8D5A5Y9"/>
<dbReference type="Gene3D" id="3.40.1440.60">
    <property type="entry name" value="PriA, 3(prime) DNA-binding domain"/>
    <property type="match status" value="1"/>
</dbReference>
<evidence type="ECO:0000313" key="16">
    <source>
        <dbReference type="Proteomes" id="UP000320585"/>
    </source>
</evidence>
<dbReference type="SMART" id="SM00490">
    <property type="entry name" value="HELICc"/>
    <property type="match status" value="1"/>
</dbReference>
<dbReference type="KEGG" id="dho:Dia5BBH33_09200"/>
<dbReference type="GO" id="GO:0005524">
    <property type="term" value="F:ATP binding"/>
    <property type="evidence" value="ECO:0007669"/>
    <property type="project" value="UniProtKB-UniRule"/>
</dbReference>
<dbReference type="Pfam" id="PF17764">
    <property type="entry name" value="PriA_3primeBD"/>
    <property type="match status" value="1"/>
</dbReference>
<feature type="binding site" evidence="12">
    <location>
        <position position="532"/>
    </location>
    <ligand>
        <name>Zn(2+)</name>
        <dbReference type="ChEBI" id="CHEBI:29105"/>
        <label>2</label>
    </ligand>
</feature>
<name>A0A8D5A5Y9_9FIRM</name>
<feature type="domain" description="Helicase ATP-binding" evidence="13">
    <location>
        <begin position="275"/>
        <end position="441"/>
    </location>
</feature>
<comment type="similarity">
    <text evidence="12">Belongs to the helicase family. PriA subfamily.</text>
</comment>
<dbReference type="Pfam" id="PF00271">
    <property type="entry name" value="Helicase_C"/>
    <property type="match status" value="1"/>
</dbReference>
<evidence type="ECO:0000256" key="3">
    <source>
        <dbReference type="ARBA" id="ARBA00022723"/>
    </source>
</evidence>
<keyword evidence="2 12" id="KW-0235">DNA replication</keyword>
<dbReference type="Pfam" id="PF18074">
    <property type="entry name" value="PriA_C"/>
    <property type="match status" value="1"/>
</dbReference>
<keyword evidence="7 12" id="KW-0862">Zinc</keyword>
<dbReference type="InterPro" id="IPR001650">
    <property type="entry name" value="Helicase_C-like"/>
</dbReference>
<comment type="function">
    <text evidence="12">Initiates the restart of stalled replication forks, which reloads the replicative helicase on sites other than the origin of replication. Recognizes and binds to abandoned replication forks and remodels them to uncover a helicase loading site. Promotes assembly of the primosome at these replication forks.</text>
</comment>
<comment type="catalytic activity">
    <reaction evidence="12">
        <text>Couples ATP hydrolysis with the unwinding of duplex DNA by translocating in the 3'-5' direction.</text>
        <dbReference type="EC" id="5.6.2.4"/>
    </reaction>
</comment>
<keyword evidence="4 12" id="KW-0547">Nucleotide-binding</keyword>
<dbReference type="Pfam" id="PF18319">
    <property type="entry name" value="Zn_ribbon_PriA"/>
    <property type="match status" value="1"/>
</dbReference>
<dbReference type="Gene3D" id="3.40.50.300">
    <property type="entry name" value="P-loop containing nucleotide triphosphate hydrolases"/>
    <property type="match status" value="2"/>
</dbReference>
<comment type="cofactor">
    <cofactor evidence="12">
        <name>Zn(2+)</name>
        <dbReference type="ChEBI" id="CHEBI:29105"/>
    </cofactor>
    <text evidence="12">Binds 2 zinc ions per subunit.</text>
</comment>
<feature type="binding site" evidence="12">
    <location>
        <position position="502"/>
    </location>
    <ligand>
        <name>Zn(2+)</name>
        <dbReference type="ChEBI" id="CHEBI:29105"/>
        <label>1</label>
    </ligand>
</feature>
<dbReference type="GO" id="GO:0006269">
    <property type="term" value="P:DNA replication, synthesis of primer"/>
    <property type="evidence" value="ECO:0007669"/>
    <property type="project" value="UniProtKB-KW"/>
</dbReference>
<evidence type="ECO:0000256" key="5">
    <source>
        <dbReference type="ARBA" id="ARBA00022801"/>
    </source>
</evidence>
<dbReference type="PANTHER" id="PTHR30580">
    <property type="entry name" value="PRIMOSOMAL PROTEIN N"/>
    <property type="match status" value="1"/>
</dbReference>
<dbReference type="NCBIfam" id="TIGR00595">
    <property type="entry name" value="priA"/>
    <property type="match status" value="1"/>
</dbReference>
<organism evidence="15 16">
    <name type="scientific">Dialister hominis</name>
    <dbReference type="NCBI Taxonomy" id="2582419"/>
    <lineage>
        <taxon>Bacteria</taxon>
        <taxon>Bacillati</taxon>
        <taxon>Bacillota</taxon>
        <taxon>Negativicutes</taxon>
        <taxon>Veillonellales</taxon>
        <taxon>Veillonellaceae</taxon>
        <taxon>Dialister</taxon>
    </lineage>
</organism>
<keyword evidence="5 12" id="KW-0378">Hydrolase</keyword>
<dbReference type="GeneID" id="92716133"/>
<reference evidence="16" key="1">
    <citation type="submission" date="2019-05" db="EMBL/GenBank/DDBJ databases">
        <title>Complete genome sequencing of Dialister sp. strain 5BBH33.</title>
        <authorList>
            <person name="Sakamoto M."/>
            <person name="Murakami T."/>
            <person name="Mori H."/>
        </authorList>
    </citation>
    <scope>NUCLEOTIDE SEQUENCE [LARGE SCALE GENOMIC DNA]</scope>
    <source>
        <strain evidence="16">5BBH33</strain>
    </source>
</reference>
<evidence type="ECO:0000256" key="6">
    <source>
        <dbReference type="ARBA" id="ARBA00022806"/>
    </source>
</evidence>
<feature type="binding site" evidence="12">
    <location>
        <position position="529"/>
    </location>
    <ligand>
        <name>Zn(2+)</name>
        <dbReference type="ChEBI" id="CHEBI:29105"/>
        <label>2</label>
    </ligand>
</feature>
<dbReference type="GO" id="GO:0008270">
    <property type="term" value="F:zinc ion binding"/>
    <property type="evidence" value="ECO:0007669"/>
    <property type="project" value="UniProtKB-UniRule"/>
</dbReference>
<dbReference type="CDD" id="cd18804">
    <property type="entry name" value="SF2_C_priA"/>
    <property type="match status" value="1"/>
</dbReference>
<feature type="binding site" evidence="12">
    <location>
        <position position="542"/>
    </location>
    <ligand>
        <name>Zn(2+)</name>
        <dbReference type="ChEBI" id="CHEBI:29105"/>
        <label>1</label>
    </ligand>
</feature>
<dbReference type="OrthoDB" id="9759544at2"/>
<dbReference type="GO" id="GO:1990077">
    <property type="term" value="C:primosome complex"/>
    <property type="evidence" value="ECO:0007669"/>
    <property type="project" value="UniProtKB-UniRule"/>
</dbReference>
<protein>
    <recommendedName>
        <fullName evidence="12">Replication restart protein PriA</fullName>
    </recommendedName>
    <alternativeName>
        <fullName evidence="12">ATP-dependent DNA helicase PriA</fullName>
        <ecNumber evidence="12">5.6.2.4</ecNumber>
    </alternativeName>
    <alternativeName>
        <fullName evidence="12">DNA 3'-5' helicase PriA</fullName>
    </alternativeName>
</protein>
<dbReference type="InterPro" id="IPR041222">
    <property type="entry name" value="PriA_3primeBD"/>
</dbReference>
<feature type="domain" description="Helicase C-terminal" evidence="14">
    <location>
        <begin position="521"/>
        <end position="691"/>
    </location>
</feature>
<keyword evidence="3 12" id="KW-0479">Metal-binding</keyword>
<evidence type="ECO:0000256" key="1">
    <source>
        <dbReference type="ARBA" id="ARBA00022515"/>
    </source>
</evidence>
<dbReference type="GO" id="GO:0006302">
    <property type="term" value="P:double-strand break repair"/>
    <property type="evidence" value="ECO:0007669"/>
    <property type="project" value="InterPro"/>
</dbReference>
<keyword evidence="16" id="KW-1185">Reference proteome</keyword>
<dbReference type="GO" id="GO:0043138">
    <property type="term" value="F:3'-5' DNA helicase activity"/>
    <property type="evidence" value="ECO:0007669"/>
    <property type="project" value="UniProtKB-EC"/>
</dbReference>
<dbReference type="PROSITE" id="PS51192">
    <property type="entry name" value="HELICASE_ATP_BIND_1"/>
    <property type="match status" value="1"/>
</dbReference>
<dbReference type="EC" id="5.6.2.4" evidence="12"/>
<dbReference type="InterPro" id="IPR041236">
    <property type="entry name" value="PriA_C"/>
</dbReference>
<keyword evidence="8 12" id="KW-0067">ATP-binding</keyword>
<dbReference type="SUPFAM" id="SSF52540">
    <property type="entry name" value="P-loop containing nucleoside triphosphate hydrolases"/>
    <property type="match status" value="2"/>
</dbReference>
<feature type="binding site" evidence="12">
    <location>
        <position position="505"/>
    </location>
    <ligand>
        <name>Zn(2+)</name>
        <dbReference type="ChEBI" id="CHEBI:29105"/>
        <label>1</label>
    </ligand>
</feature>
<evidence type="ECO:0000256" key="9">
    <source>
        <dbReference type="ARBA" id="ARBA00023125"/>
    </source>
</evidence>
<evidence type="ECO:0000256" key="8">
    <source>
        <dbReference type="ARBA" id="ARBA00022840"/>
    </source>
</evidence>
<dbReference type="RefSeq" id="WP_108849742.1">
    <property type="nucleotide sequence ID" value="NZ_AP019697.1"/>
</dbReference>
<accession>A0A8D5A5Y9</accession>
<evidence type="ECO:0000256" key="7">
    <source>
        <dbReference type="ARBA" id="ARBA00022833"/>
    </source>
</evidence>
<dbReference type="PANTHER" id="PTHR30580:SF0">
    <property type="entry name" value="PRIMOSOMAL PROTEIN N"/>
    <property type="match status" value="1"/>
</dbReference>
<dbReference type="InterPro" id="IPR014001">
    <property type="entry name" value="Helicase_ATP-bd"/>
</dbReference>
<evidence type="ECO:0000259" key="13">
    <source>
        <dbReference type="PROSITE" id="PS51192"/>
    </source>
</evidence>
<dbReference type="FunFam" id="3.40.50.300:FF:000489">
    <property type="entry name" value="Primosome assembly protein PriA"/>
    <property type="match status" value="1"/>
</dbReference>
<dbReference type="EMBL" id="AP019697">
    <property type="protein sequence ID" value="BBK24985.1"/>
    <property type="molecule type" value="Genomic_DNA"/>
</dbReference>
<dbReference type="GO" id="GO:0003677">
    <property type="term" value="F:DNA binding"/>
    <property type="evidence" value="ECO:0007669"/>
    <property type="project" value="UniProtKB-UniRule"/>
</dbReference>
<dbReference type="CDD" id="cd17929">
    <property type="entry name" value="DEXHc_priA"/>
    <property type="match status" value="1"/>
</dbReference>
<dbReference type="InterPro" id="IPR011545">
    <property type="entry name" value="DEAD/DEAH_box_helicase_dom"/>
</dbReference>